<keyword evidence="4" id="KW-1185">Reference proteome</keyword>
<dbReference type="AlphaFoldDB" id="A0AAV7WQ36"/>
<evidence type="ECO:0000313" key="3">
    <source>
        <dbReference type="EMBL" id="KAJ1215022.1"/>
    </source>
</evidence>
<dbReference type="Gene3D" id="2.30.30.140">
    <property type="match status" value="1"/>
</dbReference>
<feature type="domain" description="DUF4537" evidence="2">
    <location>
        <begin position="514"/>
        <end position="630"/>
    </location>
</feature>
<protein>
    <recommendedName>
        <fullName evidence="2">DUF4537 domain-containing protein</fullName>
    </recommendedName>
</protein>
<dbReference type="SUPFAM" id="SSF63748">
    <property type="entry name" value="Tudor/PWWP/MBT"/>
    <property type="match status" value="1"/>
</dbReference>
<reference evidence="3" key="1">
    <citation type="journal article" date="2022" name="bioRxiv">
        <title>Sequencing and chromosome-scale assembly of the giantPleurodeles waltlgenome.</title>
        <authorList>
            <person name="Brown T."/>
            <person name="Elewa A."/>
            <person name="Iarovenko S."/>
            <person name="Subramanian E."/>
            <person name="Araus A.J."/>
            <person name="Petzold A."/>
            <person name="Susuki M."/>
            <person name="Suzuki K.-i.T."/>
            <person name="Hayashi T."/>
            <person name="Toyoda A."/>
            <person name="Oliveira C."/>
            <person name="Osipova E."/>
            <person name="Leigh N.D."/>
            <person name="Simon A."/>
            <person name="Yun M.H."/>
        </authorList>
    </citation>
    <scope>NUCLEOTIDE SEQUENCE</scope>
    <source>
        <strain evidence="3">20211129_DDA</strain>
        <tissue evidence="3">Liver</tissue>
    </source>
</reference>
<evidence type="ECO:0000313" key="4">
    <source>
        <dbReference type="Proteomes" id="UP001066276"/>
    </source>
</evidence>
<feature type="compositionally biased region" description="Low complexity" evidence="1">
    <location>
        <begin position="231"/>
        <end position="276"/>
    </location>
</feature>
<dbReference type="EMBL" id="JANPWB010000001">
    <property type="protein sequence ID" value="KAJ1215022.1"/>
    <property type="molecule type" value="Genomic_DNA"/>
</dbReference>
<dbReference type="Proteomes" id="UP001066276">
    <property type="component" value="Chromosome 1_1"/>
</dbReference>
<feature type="compositionally biased region" description="Basic and acidic residues" evidence="1">
    <location>
        <begin position="285"/>
        <end position="298"/>
    </location>
</feature>
<dbReference type="InterPro" id="IPR032770">
    <property type="entry name" value="DUF4537"/>
</dbReference>
<feature type="domain" description="DUF4537" evidence="2">
    <location>
        <begin position="389"/>
        <end position="498"/>
    </location>
</feature>
<comment type="caution">
    <text evidence="3">The sequence shown here is derived from an EMBL/GenBank/DDBJ whole genome shotgun (WGS) entry which is preliminary data.</text>
</comment>
<gene>
    <name evidence="3" type="ORF">NDU88_002632</name>
</gene>
<dbReference type="PANTHER" id="PTHR46785">
    <property type="entry name" value="VON WILLEBRAND FACTOR A DOMAIN-CONTAINING PROTEIN 3B"/>
    <property type="match status" value="1"/>
</dbReference>
<evidence type="ECO:0000256" key="1">
    <source>
        <dbReference type="SAM" id="MobiDB-lite"/>
    </source>
</evidence>
<sequence>MKLVGTLSYTNTTTCLFSVSVNHGLRVSLELSGKKTRPMVGDRVFSRWRVDGFYYAGQVMHHVDKQHVLVCFDMGILQNTEKHFLITEAESSSNTSKVGKYVLLKTKPVNGMSIIRYVPAIITFQKAKKKPSNTLIVTTYREKQLRVSTSDIVTISENKYNFILKHLARAQKENHEIMYGPEVYFSSPKVITTEISVNSDHDHIQVKDIMHASPDTYSGRSRDIRTHSLGSSFHSQDQTSSSDSGRTTQTSQECTTGRSESTSETLSLCSLETLESFPSPGSQKNQDRFHSEGSHETAVDPNETLQKKSDWSSTTLPSPSICSTTFRTGLHSVAATGRDPKDCIQQQKLEVERQTLALMQEMNNELKRMKLENRTRVPSIQPPKESLEQVLVKNPATGWYSPGRLIHNYNNEAFLVQTEEKTLKTLYPQDIIEDNEGKSTVIQEGDAVVCPYPMIDVQYCPAEVLQDLPLMWLKVRYYDGTEGYVAREETYVISDTKKEEITAEIISQEESIIGRTVVARNDKDGLYYIGTVAPREWKGPRFVIEWTDGSQSIQLTTHMFAILPEMHDLSIGSHVIALADSHPESFAYMPGMVMKTNNKEWQVQFINGQSALLLHRHQMYRISEKYYKLSEMFFEKVHQ</sequence>
<organism evidence="3 4">
    <name type="scientific">Pleurodeles waltl</name>
    <name type="common">Iberian ribbed newt</name>
    <dbReference type="NCBI Taxonomy" id="8319"/>
    <lineage>
        <taxon>Eukaryota</taxon>
        <taxon>Metazoa</taxon>
        <taxon>Chordata</taxon>
        <taxon>Craniata</taxon>
        <taxon>Vertebrata</taxon>
        <taxon>Euteleostomi</taxon>
        <taxon>Amphibia</taxon>
        <taxon>Batrachia</taxon>
        <taxon>Caudata</taxon>
        <taxon>Salamandroidea</taxon>
        <taxon>Salamandridae</taxon>
        <taxon>Pleurodelinae</taxon>
        <taxon>Pleurodeles</taxon>
    </lineage>
</organism>
<name>A0AAV7WQ36_PLEWA</name>
<feature type="domain" description="DUF4537" evidence="2">
    <location>
        <begin position="41"/>
        <end position="166"/>
    </location>
</feature>
<dbReference type="PANTHER" id="PTHR46785:SF1">
    <property type="entry name" value="VON WILLEBRAND FACTOR A DOMAIN-CONTAINING PROTEIN 3B"/>
    <property type="match status" value="1"/>
</dbReference>
<feature type="region of interest" description="Disordered" evidence="1">
    <location>
        <begin position="212"/>
        <end position="318"/>
    </location>
</feature>
<dbReference type="Pfam" id="PF15057">
    <property type="entry name" value="DUF4537"/>
    <property type="match status" value="3"/>
</dbReference>
<proteinExistence type="predicted"/>
<evidence type="ECO:0000259" key="2">
    <source>
        <dbReference type="Pfam" id="PF15057"/>
    </source>
</evidence>
<accession>A0AAV7WQ36</accession>